<dbReference type="Proteomes" id="UP000191672">
    <property type="component" value="Unassembled WGS sequence"/>
</dbReference>
<evidence type="ECO:0000256" key="2">
    <source>
        <dbReference type="ARBA" id="ARBA00022857"/>
    </source>
</evidence>
<evidence type="ECO:0000256" key="1">
    <source>
        <dbReference type="ARBA" id="ARBA00006484"/>
    </source>
</evidence>
<proteinExistence type="inferred from homology"/>
<comment type="similarity">
    <text evidence="1">Belongs to the short-chain dehydrogenases/reductases (SDR) family.</text>
</comment>
<accession>A0A1V6PPT7</accession>
<dbReference type="OrthoDB" id="1669814at2759"/>
<dbReference type="Pfam" id="PF00106">
    <property type="entry name" value="adh_short"/>
    <property type="match status" value="1"/>
</dbReference>
<dbReference type="Gene3D" id="3.40.50.720">
    <property type="entry name" value="NAD(P)-binding Rossmann-like Domain"/>
    <property type="match status" value="1"/>
</dbReference>
<dbReference type="PANTHER" id="PTHR42760">
    <property type="entry name" value="SHORT-CHAIN DEHYDROGENASES/REDUCTASES FAMILY MEMBER"/>
    <property type="match status" value="1"/>
</dbReference>
<dbReference type="SUPFAM" id="SSF51735">
    <property type="entry name" value="NAD(P)-binding Rossmann-fold domains"/>
    <property type="match status" value="1"/>
</dbReference>
<evidence type="ECO:0000313" key="3">
    <source>
        <dbReference type="EMBL" id="OQD78747.1"/>
    </source>
</evidence>
<keyword evidence="2" id="KW-0521">NADP</keyword>
<dbReference type="STRING" id="416450.A0A1V6PPT7"/>
<keyword evidence="4" id="KW-1185">Reference proteome</keyword>
<name>A0A1V6PPT7_9EURO</name>
<dbReference type="InterPro" id="IPR036291">
    <property type="entry name" value="NAD(P)-bd_dom_sf"/>
</dbReference>
<organism evidence="3 4">
    <name type="scientific">Penicillium antarcticum</name>
    <dbReference type="NCBI Taxonomy" id="416450"/>
    <lineage>
        <taxon>Eukaryota</taxon>
        <taxon>Fungi</taxon>
        <taxon>Dikarya</taxon>
        <taxon>Ascomycota</taxon>
        <taxon>Pezizomycotina</taxon>
        <taxon>Eurotiomycetes</taxon>
        <taxon>Eurotiomycetidae</taxon>
        <taxon>Eurotiales</taxon>
        <taxon>Aspergillaceae</taxon>
        <taxon>Penicillium</taxon>
    </lineage>
</organism>
<evidence type="ECO:0000313" key="4">
    <source>
        <dbReference type="Proteomes" id="UP000191672"/>
    </source>
</evidence>
<dbReference type="AlphaFoldDB" id="A0A1V6PPT7"/>
<sequence length="117" mass="12420">MAAVIQFANKVVIVTDAGSGTGADTALLLAEGGAKVVIVGAELLVAVADVSEMHMVEKRAYGTVNKFWAFHYAVNNAGISGANYDLPNLPENVWDETIALNLSSVFYYTKEQLAAIN</sequence>
<dbReference type="EMBL" id="MDYN01000085">
    <property type="protein sequence ID" value="OQD78747.1"/>
    <property type="molecule type" value="Genomic_DNA"/>
</dbReference>
<reference evidence="4" key="1">
    <citation type="journal article" date="2017" name="Nat. Microbiol.">
        <title>Global analysis of biosynthetic gene clusters reveals vast potential of secondary metabolite production in Penicillium species.</title>
        <authorList>
            <person name="Nielsen J.C."/>
            <person name="Grijseels S."/>
            <person name="Prigent S."/>
            <person name="Ji B."/>
            <person name="Dainat J."/>
            <person name="Nielsen K.F."/>
            <person name="Frisvad J.C."/>
            <person name="Workman M."/>
            <person name="Nielsen J."/>
        </authorList>
    </citation>
    <scope>NUCLEOTIDE SEQUENCE [LARGE SCALE GENOMIC DNA]</scope>
    <source>
        <strain evidence="4">IBT 31811</strain>
    </source>
</reference>
<protein>
    <submittedName>
        <fullName evidence="3">Uncharacterized protein</fullName>
    </submittedName>
</protein>
<comment type="caution">
    <text evidence="3">The sequence shown here is derived from an EMBL/GenBank/DDBJ whole genome shotgun (WGS) entry which is preliminary data.</text>
</comment>
<gene>
    <name evidence="3" type="ORF">PENANT_c085G00270</name>
</gene>
<dbReference type="InterPro" id="IPR002347">
    <property type="entry name" value="SDR_fam"/>
</dbReference>
<dbReference type="GO" id="GO:0016616">
    <property type="term" value="F:oxidoreductase activity, acting on the CH-OH group of donors, NAD or NADP as acceptor"/>
    <property type="evidence" value="ECO:0007669"/>
    <property type="project" value="TreeGrafter"/>
</dbReference>